<comment type="caution">
    <text evidence="2">The sequence shown here is derived from an EMBL/GenBank/DDBJ whole genome shotgun (WGS) entry which is preliminary data.</text>
</comment>
<name>A0A7J5XVZ8_DISMA</name>
<dbReference type="EMBL" id="JAAKFY010000020">
    <property type="protein sequence ID" value="KAF3840973.1"/>
    <property type="molecule type" value="Genomic_DNA"/>
</dbReference>
<gene>
    <name evidence="2" type="ORF">F7725_006835</name>
</gene>
<accession>A0A7J5XVZ8</accession>
<feature type="compositionally biased region" description="Basic and acidic residues" evidence="1">
    <location>
        <begin position="81"/>
        <end position="93"/>
    </location>
</feature>
<dbReference type="AlphaFoldDB" id="A0A7J5XVZ8"/>
<organism evidence="2 3">
    <name type="scientific">Dissostichus mawsoni</name>
    <name type="common">Antarctic cod</name>
    <dbReference type="NCBI Taxonomy" id="36200"/>
    <lineage>
        <taxon>Eukaryota</taxon>
        <taxon>Metazoa</taxon>
        <taxon>Chordata</taxon>
        <taxon>Craniata</taxon>
        <taxon>Vertebrata</taxon>
        <taxon>Euteleostomi</taxon>
        <taxon>Actinopterygii</taxon>
        <taxon>Neopterygii</taxon>
        <taxon>Teleostei</taxon>
        <taxon>Neoteleostei</taxon>
        <taxon>Acanthomorphata</taxon>
        <taxon>Eupercaria</taxon>
        <taxon>Perciformes</taxon>
        <taxon>Notothenioidei</taxon>
        <taxon>Nototheniidae</taxon>
        <taxon>Dissostichus</taxon>
    </lineage>
</organism>
<reference evidence="2 3" key="1">
    <citation type="submission" date="2020-03" db="EMBL/GenBank/DDBJ databases">
        <title>Dissostichus mawsoni Genome sequencing and assembly.</title>
        <authorList>
            <person name="Park H."/>
        </authorList>
    </citation>
    <scope>NUCLEOTIDE SEQUENCE [LARGE SCALE GENOMIC DNA]</scope>
    <source>
        <strain evidence="2">DM0001</strain>
        <tissue evidence="2">Muscle</tissue>
    </source>
</reference>
<keyword evidence="3" id="KW-1185">Reference proteome</keyword>
<evidence type="ECO:0000256" key="1">
    <source>
        <dbReference type="SAM" id="MobiDB-lite"/>
    </source>
</evidence>
<evidence type="ECO:0000313" key="3">
    <source>
        <dbReference type="Proteomes" id="UP000518266"/>
    </source>
</evidence>
<sequence>MSSNQVGGECVWGRRGGGPPGRVDGSVWGICVEARGGRPLPSQTHRCISVSNGGAVRTADQRSEGSSRHGRPQPAQPVEGHGGRLHEAQRDPHGQPGLQPPPHRVLSFTCLISPFLSSHLFTIVLLPLSRITHVPATYLIYPSHQLLTFIFPGDFAKVFTWNRLQ</sequence>
<proteinExistence type="predicted"/>
<feature type="compositionally biased region" description="Polar residues" evidence="1">
    <location>
        <begin position="42"/>
        <end position="52"/>
    </location>
</feature>
<dbReference type="Proteomes" id="UP000518266">
    <property type="component" value="Unassembled WGS sequence"/>
</dbReference>
<evidence type="ECO:0000313" key="2">
    <source>
        <dbReference type="EMBL" id="KAF3840973.1"/>
    </source>
</evidence>
<protein>
    <submittedName>
        <fullName evidence="2">Uncharacterized protein</fullName>
    </submittedName>
</protein>
<feature type="region of interest" description="Disordered" evidence="1">
    <location>
        <begin position="42"/>
        <end position="100"/>
    </location>
</feature>